<comment type="similarity">
    <text evidence="2 10">Belongs to the mitochondrial carrier (TC 2.A.29) family.</text>
</comment>
<keyword evidence="8 9" id="KW-0472">Membrane</keyword>
<evidence type="ECO:0000256" key="8">
    <source>
        <dbReference type="ARBA" id="ARBA00023136"/>
    </source>
</evidence>
<sequence length="403" mass="43849">MPRGSKLLPSIGHAASGAGGTVISTLATYPLDLVNTRLKVQRHLRADGSIGPGDGYAGVADAFASIYAGEGGLASFFAGLGADLAKSAADSFLFFLFYTWFRSRRLHARNHAPHLSPLEELAVGAVAGACCKAFTTPVSNVVTRRQTASLMGARSSNSLSSQGRERQQQQQPQHRARDLTFGEIVADMHREKGLLGLWAGYSASLVLTLNPSTTFFLQQFLKRTLVPRHHWDDPGARTTFFLAAVSKVVATSLTYPFQIAKARVQHVSAASALVSRIRGIAGNTIFATVLRIARAEGVRALYDGIGGELLKGFFSHGTTMLSKDIIHRFIVRLYFAILVALQQYPQIRSHILQRTRELREEYLRAPSQTAAGRRGRSGVRYVQNAFSSGQRFAAGIMSSSQRN</sequence>
<proteinExistence type="inferred from homology"/>
<evidence type="ECO:0000313" key="12">
    <source>
        <dbReference type="EMBL" id="KAK0722473.1"/>
    </source>
</evidence>
<dbReference type="RefSeq" id="XP_060298397.1">
    <property type="nucleotide sequence ID" value="XM_060437305.1"/>
</dbReference>
<evidence type="ECO:0000256" key="2">
    <source>
        <dbReference type="ARBA" id="ARBA00006375"/>
    </source>
</evidence>
<organism evidence="12 13">
    <name type="scientific">Lasiosphaeria miniovina</name>
    <dbReference type="NCBI Taxonomy" id="1954250"/>
    <lineage>
        <taxon>Eukaryota</taxon>
        <taxon>Fungi</taxon>
        <taxon>Dikarya</taxon>
        <taxon>Ascomycota</taxon>
        <taxon>Pezizomycotina</taxon>
        <taxon>Sordariomycetes</taxon>
        <taxon>Sordariomycetidae</taxon>
        <taxon>Sordariales</taxon>
        <taxon>Lasiosphaeriaceae</taxon>
        <taxon>Lasiosphaeria</taxon>
    </lineage>
</organism>
<dbReference type="Pfam" id="PF00153">
    <property type="entry name" value="Mito_carr"/>
    <property type="match status" value="3"/>
</dbReference>
<keyword evidence="7" id="KW-1133">Transmembrane helix</keyword>
<feature type="region of interest" description="Disordered" evidence="11">
    <location>
        <begin position="153"/>
        <end position="176"/>
    </location>
</feature>
<comment type="caution">
    <text evidence="12">The sequence shown here is derived from an EMBL/GenBank/DDBJ whole genome shotgun (WGS) entry which is preliminary data.</text>
</comment>
<keyword evidence="6" id="KW-0496">Mitochondrion</keyword>
<dbReference type="GO" id="GO:0016020">
    <property type="term" value="C:membrane"/>
    <property type="evidence" value="ECO:0007669"/>
    <property type="project" value="UniProtKB-SubCell"/>
</dbReference>
<dbReference type="AlphaFoldDB" id="A0AA40AUY0"/>
<dbReference type="InterPro" id="IPR023395">
    <property type="entry name" value="MCP_dom_sf"/>
</dbReference>
<evidence type="ECO:0000256" key="4">
    <source>
        <dbReference type="ARBA" id="ARBA00022692"/>
    </source>
</evidence>
<dbReference type="PANTHER" id="PTHR45939:SF2">
    <property type="entry name" value="CARRIER PROTEIN, PUTATIVE (AFU_ORTHOLOGUE AFUA_2G13870)-RELATED"/>
    <property type="match status" value="1"/>
</dbReference>
<keyword evidence="5" id="KW-0677">Repeat</keyword>
<dbReference type="Gene3D" id="1.50.40.10">
    <property type="entry name" value="Mitochondrial carrier domain"/>
    <property type="match status" value="1"/>
</dbReference>
<feature type="repeat" description="Solcar" evidence="9">
    <location>
        <begin position="234"/>
        <end position="329"/>
    </location>
</feature>
<dbReference type="InterPro" id="IPR052217">
    <property type="entry name" value="Mito/Peroxisomal_Carrier"/>
</dbReference>
<feature type="repeat" description="Solcar" evidence="9">
    <location>
        <begin position="115"/>
        <end position="224"/>
    </location>
</feature>
<protein>
    <submittedName>
        <fullName evidence="12">Mitochondrial carrier domain-containing protein</fullName>
    </submittedName>
</protein>
<keyword evidence="6" id="KW-0999">Mitochondrion inner membrane</keyword>
<dbReference type="GO" id="GO:0015217">
    <property type="term" value="F:ADP transmembrane transporter activity"/>
    <property type="evidence" value="ECO:0007669"/>
    <property type="project" value="TreeGrafter"/>
</dbReference>
<dbReference type="SUPFAM" id="SSF103506">
    <property type="entry name" value="Mitochondrial carrier"/>
    <property type="match status" value="1"/>
</dbReference>
<keyword evidence="13" id="KW-1185">Reference proteome</keyword>
<evidence type="ECO:0000256" key="5">
    <source>
        <dbReference type="ARBA" id="ARBA00022737"/>
    </source>
</evidence>
<evidence type="ECO:0000313" key="13">
    <source>
        <dbReference type="Proteomes" id="UP001172101"/>
    </source>
</evidence>
<name>A0AA40AUY0_9PEZI</name>
<evidence type="ECO:0000256" key="11">
    <source>
        <dbReference type="SAM" id="MobiDB-lite"/>
    </source>
</evidence>
<dbReference type="PROSITE" id="PS50920">
    <property type="entry name" value="SOLCAR"/>
    <property type="match status" value="3"/>
</dbReference>
<accession>A0AA40AUY0</accession>
<evidence type="ECO:0000256" key="9">
    <source>
        <dbReference type="PROSITE-ProRule" id="PRU00282"/>
    </source>
</evidence>
<evidence type="ECO:0000256" key="3">
    <source>
        <dbReference type="ARBA" id="ARBA00022448"/>
    </source>
</evidence>
<dbReference type="EMBL" id="JAUIRO010000003">
    <property type="protein sequence ID" value="KAK0722473.1"/>
    <property type="molecule type" value="Genomic_DNA"/>
</dbReference>
<reference evidence="12" key="1">
    <citation type="submission" date="2023-06" db="EMBL/GenBank/DDBJ databases">
        <title>Genome-scale phylogeny and comparative genomics of the fungal order Sordariales.</title>
        <authorList>
            <consortium name="Lawrence Berkeley National Laboratory"/>
            <person name="Hensen N."/>
            <person name="Bonometti L."/>
            <person name="Westerberg I."/>
            <person name="Brannstrom I.O."/>
            <person name="Guillou S."/>
            <person name="Cros-Aarteil S."/>
            <person name="Calhoun S."/>
            <person name="Haridas S."/>
            <person name="Kuo A."/>
            <person name="Mondo S."/>
            <person name="Pangilinan J."/>
            <person name="Riley R."/>
            <person name="LaButti K."/>
            <person name="Andreopoulos B."/>
            <person name="Lipzen A."/>
            <person name="Chen C."/>
            <person name="Yanf M."/>
            <person name="Daum C."/>
            <person name="Ng V."/>
            <person name="Clum A."/>
            <person name="Steindorff A."/>
            <person name="Ohm R."/>
            <person name="Martin F."/>
            <person name="Silar P."/>
            <person name="Natvig D."/>
            <person name="Lalanne C."/>
            <person name="Gautier V."/>
            <person name="Ament-velasquez S.L."/>
            <person name="Kruys A."/>
            <person name="Hutchinson M.I."/>
            <person name="Powell A.J."/>
            <person name="Barry K."/>
            <person name="Miller A.N."/>
            <person name="Grigoriev I.V."/>
            <person name="Debuchy R."/>
            <person name="Gladieux P."/>
            <person name="Thoren M.H."/>
            <person name="Johannesson H."/>
        </authorList>
    </citation>
    <scope>NUCLEOTIDE SEQUENCE</scope>
    <source>
        <strain evidence="12">SMH2392-1A</strain>
    </source>
</reference>
<keyword evidence="4 9" id="KW-0812">Transmembrane</keyword>
<comment type="subcellular location">
    <subcellularLocation>
        <location evidence="1">Membrane</location>
        <topology evidence="1">Multi-pass membrane protein</topology>
    </subcellularLocation>
</comment>
<feature type="repeat" description="Solcar" evidence="9">
    <location>
        <begin position="8"/>
        <end position="104"/>
    </location>
</feature>
<evidence type="ECO:0000256" key="1">
    <source>
        <dbReference type="ARBA" id="ARBA00004141"/>
    </source>
</evidence>
<dbReference type="Proteomes" id="UP001172101">
    <property type="component" value="Unassembled WGS sequence"/>
</dbReference>
<dbReference type="PANTHER" id="PTHR45939">
    <property type="entry name" value="PEROXISOMAL MEMBRANE PROTEIN PMP34-RELATED"/>
    <property type="match status" value="1"/>
</dbReference>
<keyword evidence="3 10" id="KW-0813">Transport</keyword>
<dbReference type="InterPro" id="IPR018108">
    <property type="entry name" value="MCP_transmembrane"/>
</dbReference>
<evidence type="ECO:0000256" key="7">
    <source>
        <dbReference type="ARBA" id="ARBA00022989"/>
    </source>
</evidence>
<evidence type="ECO:0000256" key="10">
    <source>
        <dbReference type="RuleBase" id="RU000488"/>
    </source>
</evidence>
<gene>
    <name evidence="12" type="ORF">B0T26DRAFT_641188</name>
</gene>
<evidence type="ECO:0000256" key="6">
    <source>
        <dbReference type="ARBA" id="ARBA00022792"/>
    </source>
</evidence>
<dbReference type="GeneID" id="85320575"/>